<dbReference type="Pfam" id="PF01571">
    <property type="entry name" value="GCV_T"/>
    <property type="match status" value="1"/>
</dbReference>
<dbReference type="PIRSF" id="PIRSF006487">
    <property type="entry name" value="GcvT"/>
    <property type="match status" value="1"/>
</dbReference>
<dbReference type="EMBL" id="NTJZ01000015">
    <property type="protein sequence ID" value="PDH32549.1"/>
    <property type="molecule type" value="Genomic_DNA"/>
</dbReference>
<dbReference type="InterPro" id="IPR006222">
    <property type="entry name" value="GCVT_N"/>
</dbReference>
<evidence type="ECO:0000259" key="3">
    <source>
        <dbReference type="Pfam" id="PF01571"/>
    </source>
</evidence>
<dbReference type="Proteomes" id="UP000219329">
    <property type="component" value="Unassembled WGS sequence"/>
</dbReference>
<dbReference type="InterPro" id="IPR027266">
    <property type="entry name" value="TrmE/GcvT-like"/>
</dbReference>
<feature type="domain" description="GCVT N-terminal" evidence="3">
    <location>
        <begin position="19"/>
        <end position="277"/>
    </location>
</feature>
<evidence type="ECO:0000256" key="2">
    <source>
        <dbReference type="PIRSR" id="PIRSR006487-1"/>
    </source>
</evidence>
<dbReference type="InterPro" id="IPR013977">
    <property type="entry name" value="GcvT_C"/>
</dbReference>
<dbReference type="PANTHER" id="PTHR43757">
    <property type="entry name" value="AMINOMETHYLTRANSFERASE"/>
    <property type="match status" value="1"/>
</dbReference>
<dbReference type="AlphaFoldDB" id="A0A2A5W7T1"/>
<protein>
    <submittedName>
        <fullName evidence="5">Glycine cleavage system protein T</fullName>
    </submittedName>
</protein>
<proteinExistence type="predicted"/>
<name>A0A2A5W7T1_9GAMM</name>
<evidence type="ECO:0000259" key="4">
    <source>
        <dbReference type="Pfam" id="PF08669"/>
    </source>
</evidence>
<dbReference type="Pfam" id="PF08669">
    <property type="entry name" value="GCV_T_C"/>
    <property type="match status" value="1"/>
</dbReference>
<evidence type="ECO:0000313" key="5">
    <source>
        <dbReference type="EMBL" id="PDH32549.1"/>
    </source>
</evidence>
<dbReference type="SUPFAM" id="SSF101790">
    <property type="entry name" value="Aminomethyltransferase beta-barrel domain"/>
    <property type="match status" value="1"/>
</dbReference>
<organism evidence="5 6">
    <name type="scientific">OM182 bacterium MED-G28</name>
    <dbReference type="NCBI Taxonomy" id="1986256"/>
    <lineage>
        <taxon>Bacteria</taxon>
        <taxon>Pseudomonadati</taxon>
        <taxon>Pseudomonadota</taxon>
        <taxon>Gammaproteobacteria</taxon>
        <taxon>OMG group</taxon>
        <taxon>OM182 clade</taxon>
    </lineage>
</organism>
<dbReference type="GO" id="GO:0008483">
    <property type="term" value="F:transaminase activity"/>
    <property type="evidence" value="ECO:0007669"/>
    <property type="project" value="UniProtKB-KW"/>
</dbReference>
<dbReference type="Gene3D" id="3.30.1360.120">
    <property type="entry name" value="Probable tRNA modification gtpase trme, domain 1"/>
    <property type="match status" value="1"/>
</dbReference>
<dbReference type="InterPro" id="IPR029043">
    <property type="entry name" value="GcvT/YgfZ_C"/>
</dbReference>
<accession>A0A2A5W7T1</accession>
<comment type="caution">
    <text evidence="5">The sequence shown here is derived from an EMBL/GenBank/DDBJ whole genome shotgun (WGS) entry which is preliminary data.</text>
</comment>
<gene>
    <name evidence="5" type="ORF">CNF02_11560</name>
</gene>
<keyword evidence="1" id="KW-0808">Transferase</keyword>
<dbReference type="InterPro" id="IPR028896">
    <property type="entry name" value="GcvT/YgfZ/DmdA"/>
</dbReference>
<feature type="domain" description="Aminomethyltransferase C-terminal" evidence="4">
    <location>
        <begin position="299"/>
        <end position="358"/>
    </location>
</feature>
<reference evidence="5 6" key="1">
    <citation type="submission" date="2017-08" db="EMBL/GenBank/DDBJ databases">
        <title>Fine stratification of microbial communities through a metagenomic profile of the photic zone.</title>
        <authorList>
            <person name="Haro-Moreno J.M."/>
            <person name="Lopez-Perez M."/>
            <person name="De La Torre J."/>
            <person name="Picazo A."/>
            <person name="Camacho A."/>
            <person name="Rodriguez-Valera F."/>
        </authorList>
    </citation>
    <scope>NUCLEOTIDE SEQUENCE [LARGE SCALE GENOMIC DNA]</scope>
    <source>
        <strain evidence="5">MED-G28</strain>
    </source>
</reference>
<dbReference type="SUPFAM" id="SSF103025">
    <property type="entry name" value="Folate-binding domain"/>
    <property type="match status" value="1"/>
</dbReference>
<keyword evidence="1" id="KW-0032">Aminotransferase</keyword>
<sequence>MRSHDETMMLQTPFHSRVAKACELNQWDEWKGYTTPAAYTEVEQEYFAVRNSTGVFDLSPMTKYRITGADAELYLNKVMTRDVRKINPDRVGYTIWCNDAGQVMDDGTLFNFGENNYRLCSYTRVMDWLQWSAMGFDVEIIDETADFGALAVQGPTSCAVLKAMGFKGIEKLKPFGMSHFPFEDAEVMISRTGFTGDLGYELWVEPPKAITLWDRLFDAGSNLGIRAIGGNALEMVRIEAGFLQAGVDFVPAEETVRVGRSRSPFELGLGWLVDFDKGVFNGRQALLKEKREGSRYAFVFLDVEGNKPAEHSFILKGNKEIGTVTSAAWCPTAKSNIAFAQIESKYANSGENLTAEIYYQTELKWTRLLAKCRVIDSPVFSSPKRRQTPAPDF</sequence>
<feature type="binding site" evidence="2">
    <location>
        <position position="201"/>
    </location>
    <ligand>
        <name>substrate</name>
    </ligand>
</feature>
<evidence type="ECO:0000313" key="6">
    <source>
        <dbReference type="Proteomes" id="UP000219329"/>
    </source>
</evidence>
<dbReference type="GO" id="GO:0005829">
    <property type="term" value="C:cytosol"/>
    <property type="evidence" value="ECO:0007669"/>
    <property type="project" value="TreeGrafter"/>
</dbReference>
<dbReference type="PANTHER" id="PTHR43757:SF2">
    <property type="entry name" value="AMINOMETHYLTRANSFERASE, MITOCHONDRIAL"/>
    <property type="match status" value="1"/>
</dbReference>
<evidence type="ECO:0000256" key="1">
    <source>
        <dbReference type="ARBA" id="ARBA00022576"/>
    </source>
</evidence>